<sequence length="77" mass="9181">MDSNRLVYIKKFVWLPYGQKMIQVFCLEQGAIRKAICYNEFLNKSFEILDLADIRISDSSENFPSNSEEFLRFENYL</sequence>
<organism evidence="2 3">
    <name type="scientific">Leptospira soteropolitanensis</name>
    <dbReference type="NCBI Taxonomy" id="2950025"/>
    <lineage>
        <taxon>Bacteria</taxon>
        <taxon>Pseudomonadati</taxon>
        <taxon>Spirochaetota</taxon>
        <taxon>Spirochaetia</taxon>
        <taxon>Leptospirales</taxon>
        <taxon>Leptospiraceae</taxon>
        <taxon>Leptospira</taxon>
    </lineage>
</organism>
<reference evidence="2 4" key="1">
    <citation type="submission" date="2022-06" db="EMBL/GenBank/DDBJ databases">
        <title>Leptospira isolates from biofilms formed at urban environments.</title>
        <authorList>
            <person name="Ribeiro P.S."/>
            <person name="Sousa T."/>
            <person name="Carvalho N."/>
            <person name="Aburjaile F."/>
            <person name="Neves F."/>
            <person name="Oliveira D."/>
            <person name="Blanco L."/>
            <person name="Lima J."/>
            <person name="Costa F."/>
            <person name="Brenig B."/>
            <person name="Soares S."/>
            <person name="Ramos R."/>
            <person name="Goes-Neto A."/>
            <person name="Matiuzzi M."/>
            <person name="Azevedo V."/>
            <person name="Ristow P."/>
        </authorList>
    </citation>
    <scope>NUCLEOTIDE SEQUENCE</scope>
    <source>
        <strain evidence="1 4">VSF19</strain>
        <strain evidence="2">VSF20</strain>
    </source>
</reference>
<dbReference type="EMBL" id="JAMQPL010000004">
    <property type="protein sequence ID" value="MCW7530758.1"/>
    <property type="molecule type" value="Genomic_DNA"/>
</dbReference>
<dbReference type="AlphaFoldDB" id="A0AAW5VG17"/>
<dbReference type="RefSeq" id="WP_265352059.1">
    <property type="nucleotide sequence ID" value="NZ_JAMQPL010000004.1"/>
</dbReference>
<dbReference type="Proteomes" id="UP001208912">
    <property type="component" value="Unassembled WGS sequence"/>
</dbReference>
<gene>
    <name evidence="1" type="ORF">ND861_10900</name>
    <name evidence="2" type="ORF">ND862_11065</name>
</gene>
<evidence type="ECO:0000313" key="2">
    <source>
        <dbReference type="EMBL" id="MCW7530758.1"/>
    </source>
</evidence>
<evidence type="ECO:0008006" key="5">
    <source>
        <dbReference type="Google" id="ProtNLM"/>
    </source>
</evidence>
<dbReference type="EMBL" id="JAMQPM010000004">
    <property type="protein sequence ID" value="MCW7526853.1"/>
    <property type="molecule type" value="Genomic_DNA"/>
</dbReference>
<proteinExistence type="predicted"/>
<evidence type="ECO:0000313" key="3">
    <source>
        <dbReference type="Proteomes" id="UP001208540"/>
    </source>
</evidence>
<evidence type="ECO:0000313" key="1">
    <source>
        <dbReference type="EMBL" id="MCW7526853.1"/>
    </source>
</evidence>
<evidence type="ECO:0000313" key="4">
    <source>
        <dbReference type="Proteomes" id="UP001208912"/>
    </source>
</evidence>
<keyword evidence="4" id="KW-1185">Reference proteome</keyword>
<dbReference type="Proteomes" id="UP001208540">
    <property type="component" value="Unassembled WGS sequence"/>
</dbReference>
<comment type="caution">
    <text evidence="2">The sequence shown here is derived from an EMBL/GenBank/DDBJ whole genome shotgun (WGS) entry which is preliminary data.</text>
</comment>
<accession>A0AAW5VG17</accession>
<protein>
    <recommendedName>
        <fullName evidence="5">WYL domain protein</fullName>
    </recommendedName>
</protein>
<name>A0AAW5VG17_9LEPT</name>